<reference evidence="1 2" key="1">
    <citation type="journal article" date="2011" name="Genome Res.">
        <title>Whole genome sequencing of multiple Leishmania donovani clinical isolates provides insights into population structure and mechanisms of drug resistance.</title>
        <authorList>
            <person name="Downing T."/>
            <person name="Imamura H."/>
            <person name="Decuypere S."/>
            <person name="Clark T.G."/>
            <person name="Coombs G.H."/>
            <person name="Cotton J.A."/>
            <person name="Hilley J.D."/>
            <person name="de Doncker S."/>
            <person name="Maes I."/>
            <person name="Mottram J.C."/>
            <person name="Quail M.A."/>
            <person name="Rijal S."/>
            <person name="Sanders M."/>
            <person name="Schonian G."/>
            <person name="Stark O."/>
            <person name="Sundar S."/>
            <person name="Vanaerschot M."/>
            <person name="Hertz-Fowler C."/>
            <person name="Dujardin J.C."/>
            <person name="Berriman M."/>
        </authorList>
    </citation>
    <scope>NUCLEOTIDE SEQUENCE [LARGE SCALE GENOMIC DNA]</scope>
    <source>
        <strain evidence="1 2">BPK282A1</strain>
    </source>
</reference>
<dbReference type="RefSeq" id="XP_003858698.1">
    <property type="nucleotide sequence ID" value="XM_003858650.1"/>
</dbReference>
<dbReference type="Proteomes" id="UP000008980">
    <property type="component" value="Chromosome 9"/>
</dbReference>
<evidence type="ECO:0000313" key="2">
    <source>
        <dbReference type="Proteomes" id="UP000008980"/>
    </source>
</evidence>
<protein>
    <submittedName>
        <fullName evidence="1">Microtubule associated protein-like protein</fullName>
    </submittedName>
</protein>
<organism evidence="1 2">
    <name type="scientific">Leishmania donovani</name>
    <dbReference type="NCBI Taxonomy" id="5661"/>
    <lineage>
        <taxon>Eukaryota</taxon>
        <taxon>Discoba</taxon>
        <taxon>Euglenozoa</taxon>
        <taxon>Kinetoplastea</taxon>
        <taxon>Metakinetoplastina</taxon>
        <taxon>Trypanosomatida</taxon>
        <taxon>Trypanosomatidae</taxon>
        <taxon>Leishmaniinae</taxon>
        <taxon>Leishmania</taxon>
    </lineage>
</organism>
<feature type="non-terminal residue" evidence="1">
    <location>
        <position position="11"/>
    </location>
</feature>
<dbReference type="VEuPathDB" id="TriTrypDB:LdBPK_090190.1"/>
<dbReference type="EMBL" id="FR799596">
    <property type="protein sequence ID" value="CBZ31978.1"/>
    <property type="molecule type" value="Genomic_DNA"/>
</dbReference>
<name>E9B9Q5_LEIDO</name>
<accession>E9B9Q5</accession>
<sequence>MSAYVLSTPLE</sequence>
<gene>
    <name evidence="1" type="ORF">LDBPK_090190</name>
</gene>
<proteinExistence type="predicted"/>
<evidence type="ECO:0000313" key="1">
    <source>
        <dbReference type="EMBL" id="CBZ31978.1"/>
    </source>
</evidence>
<dbReference type="GeneID" id="13392027"/>
<reference evidence="2" key="2">
    <citation type="submission" date="2011-02" db="EMBL/GenBank/DDBJ databases">
        <title>Whole genome sequencing of Leishmania donovani clinical lines reveals dynamic variation related to drug resistance.</title>
        <authorList>
            <person name="Downing T."/>
            <person name="Imamura H."/>
            <person name="Sanders M."/>
            <person name="Decuypere S."/>
            <person name="Hertz-Fowler C."/>
            <person name="Clark T.G."/>
            <person name="Rijal S."/>
            <person name="Sundar S."/>
            <person name="Quail M.A."/>
            <person name="De Doncker S."/>
            <person name="Maes I."/>
            <person name="Vanaerschot M."/>
            <person name="Stark O."/>
            <person name="Schonian G."/>
            <person name="Dujardin J.C."/>
            <person name="Berriman M."/>
        </authorList>
    </citation>
    <scope>NUCLEOTIDE SEQUENCE [LARGE SCALE GENOMIC DNA]</scope>
    <source>
        <strain evidence="2">BPK282A1</strain>
    </source>
</reference>
<dbReference type="KEGG" id="ldo:LDBPK_090190"/>